<dbReference type="SMART" id="SM00091">
    <property type="entry name" value="PAS"/>
    <property type="match status" value="2"/>
</dbReference>
<dbReference type="InterPro" id="IPR036890">
    <property type="entry name" value="HATPase_C_sf"/>
</dbReference>
<dbReference type="PRINTS" id="PR00344">
    <property type="entry name" value="BCTRLSENSOR"/>
</dbReference>
<dbReference type="InterPro" id="IPR004358">
    <property type="entry name" value="Sig_transdc_His_kin-like_C"/>
</dbReference>
<dbReference type="PROSITE" id="PS50113">
    <property type="entry name" value="PAC"/>
    <property type="match status" value="1"/>
</dbReference>
<dbReference type="Pfam" id="PF08448">
    <property type="entry name" value="PAS_4"/>
    <property type="match status" value="1"/>
</dbReference>
<evidence type="ECO:0000256" key="3">
    <source>
        <dbReference type="ARBA" id="ARBA00022553"/>
    </source>
</evidence>
<evidence type="ECO:0000313" key="14">
    <source>
        <dbReference type="Proteomes" id="UP000279384"/>
    </source>
</evidence>
<dbReference type="Proteomes" id="UP000279384">
    <property type="component" value="Unassembled WGS sequence"/>
</dbReference>
<feature type="transmembrane region" description="Helical" evidence="9">
    <location>
        <begin position="23"/>
        <end position="46"/>
    </location>
</feature>
<dbReference type="Pfam" id="PF00512">
    <property type="entry name" value="HisKA"/>
    <property type="match status" value="1"/>
</dbReference>
<dbReference type="EMBL" id="RBID01000017">
    <property type="protein sequence ID" value="RKQ55587.1"/>
    <property type="molecule type" value="Genomic_DNA"/>
</dbReference>
<dbReference type="NCBIfam" id="TIGR00229">
    <property type="entry name" value="sensory_box"/>
    <property type="match status" value="1"/>
</dbReference>
<gene>
    <name evidence="13" type="ORF">C8E02_2974</name>
</gene>
<feature type="transmembrane region" description="Helical" evidence="9">
    <location>
        <begin position="256"/>
        <end position="279"/>
    </location>
</feature>
<dbReference type="PROSITE" id="PS50109">
    <property type="entry name" value="HIS_KIN"/>
    <property type="match status" value="1"/>
</dbReference>
<dbReference type="EC" id="2.7.13.3" evidence="2"/>
<dbReference type="Pfam" id="PF13188">
    <property type="entry name" value="PAS_8"/>
    <property type="match status" value="1"/>
</dbReference>
<dbReference type="GO" id="GO:0000155">
    <property type="term" value="F:phosphorelay sensor kinase activity"/>
    <property type="evidence" value="ECO:0007669"/>
    <property type="project" value="InterPro"/>
</dbReference>
<dbReference type="SUPFAM" id="SSF47384">
    <property type="entry name" value="Homodimeric domain of signal transducing histidine kinase"/>
    <property type="match status" value="1"/>
</dbReference>
<dbReference type="InterPro" id="IPR003594">
    <property type="entry name" value="HATPase_dom"/>
</dbReference>
<evidence type="ECO:0000256" key="7">
    <source>
        <dbReference type="ARBA" id="ARBA00022840"/>
    </source>
</evidence>
<dbReference type="Pfam" id="PF02518">
    <property type="entry name" value="HATPase_c"/>
    <property type="match status" value="1"/>
</dbReference>
<dbReference type="InterPro" id="IPR000014">
    <property type="entry name" value="PAS"/>
</dbReference>
<accession>A0A495B3P2</accession>
<evidence type="ECO:0000259" key="12">
    <source>
        <dbReference type="PROSITE" id="PS50113"/>
    </source>
</evidence>
<keyword evidence="3" id="KW-0597">Phosphoprotein</keyword>
<dbReference type="InterPro" id="IPR001610">
    <property type="entry name" value="PAC"/>
</dbReference>
<keyword evidence="9" id="KW-0812">Transmembrane</keyword>
<dbReference type="SUPFAM" id="SSF55785">
    <property type="entry name" value="PYP-like sensor domain (PAS domain)"/>
    <property type="match status" value="2"/>
</dbReference>
<dbReference type="SMART" id="SM00388">
    <property type="entry name" value="HisKA"/>
    <property type="match status" value="1"/>
</dbReference>
<dbReference type="InterPro" id="IPR003661">
    <property type="entry name" value="HisK_dim/P_dom"/>
</dbReference>
<evidence type="ECO:0000256" key="8">
    <source>
        <dbReference type="ARBA" id="ARBA00023012"/>
    </source>
</evidence>
<dbReference type="CDD" id="cd00130">
    <property type="entry name" value="PAS"/>
    <property type="match status" value="1"/>
</dbReference>
<dbReference type="InterPro" id="IPR035965">
    <property type="entry name" value="PAS-like_dom_sf"/>
</dbReference>
<keyword evidence="8" id="KW-0902">Two-component regulatory system</keyword>
<dbReference type="SMART" id="SM00086">
    <property type="entry name" value="PAC"/>
    <property type="match status" value="2"/>
</dbReference>
<dbReference type="SMART" id="SM00387">
    <property type="entry name" value="HATPase_c"/>
    <property type="match status" value="1"/>
</dbReference>
<keyword evidence="9" id="KW-0472">Membrane</keyword>
<feature type="domain" description="Histidine kinase" evidence="10">
    <location>
        <begin position="555"/>
        <end position="770"/>
    </location>
</feature>
<evidence type="ECO:0000313" key="13">
    <source>
        <dbReference type="EMBL" id="RKQ55587.1"/>
    </source>
</evidence>
<evidence type="ECO:0000259" key="11">
    <source>
        <dbReference type="PROSITE" id="PS50112"/>
    </source>
</evidence>
<name>A0A495B3P2_VOGIN</name>
<dbReference type="Gene3D" id="3.30.565.10">
    <property type="entry name" value="Histidine kinase-like ATPase, C-terminal domain"/>
    <property type="match status" value="1"/>
</dbReference>
<proteinExistence type="predicted"/>
<dbReference type="GO" id="GO:0005524">
    <property type="term" value="F:ATP binding"/>
    <property type="evidence" value="ECO:0007669"/>
    <property type="project" value="UniProtKB-KW"/>
</dbReference>
<dbReference type="PANTHER" id="PTHR43065">
    <property type="entry name" value="SENSOR HISTIDINE KINASE"/>
    <property type="match status" value="1"/>
</dbReference>
<dbReference type="InterPro" id="IPR013656">
    <property type="entry name" value="PAS_4"/>
</dbReference>
<dbReference type="PROSITE" id="PS50112">
    <property type="entry name" value="PAS"/>
    <property type="match status" value="1"/>
</dbReference>
<keyword evidence="6 13" id="KW-0418">Kinase</keyword>
<evidence type="ECO:0000256" key="5">
    <source>
        <dbReference type="ARBA" id="ARBA00022741"/>
    </source>
</evidence>
<keyword evidence="4" id="KW-0808">Transferase</keyword>
<comment type="catalytic activity">
    <reaction evidence="1">
        <text>ATP + protein L-histidine = ADP + protein N-phospho-L-histidine.</text>
        <dbReference type="EC" id="2.7.13.3"/>
    </reaction>
</comment>
<feature type="domain" description="PAS" evidence="11">
    <location>
        <begin position="297"/>
        <end position="369"/>
    </location>
</feature>
<dbReference type="SUPFAM" id="SSF55874">
    <property type="entry name" value="ATPase domain of HSP90 chaperone/DNA topoisomerase II/histidine kinase"/>
    <property type="match status" value="1"/>
</dbReference>
<dbReference type="InterPro" id="IPR005467">
    <property type="entry name" value="His_kinase_dom"/>
</dbReference>
<comment type="caution">
    <text evidence="13">The sequence shown here is derived from an EMBL/GenBank/DDBJ whole genome shotgun (WGS) entry which is preliminary data.</text>
</comment>
<dbReference type="InterPro" id="IPR036097">
    <property type="entry name" value="HisK_dim/P_sf"/>
</dbReference>
<feature type="domain" description="PAC" evidence="12">
    <location>
        <begin position="373"/>
        <end position="425"/>
    </location>
</feature>
<dbReference type="Gene3D" id="3.30.450.20">
    <property type="entry name" value="PAS domain"/>
    <property type="match status" value="2"/>
</dbReference>
<keyword evidence="5" id="KW-0547">Nucleotide-binding</keyword>
<dbReference type="PANTHER" id="PTHR43065:SF10">
    <property type="entry name" value="PEROXIDE STRESS-ACTIVATED HISTIDINE KINASE MAK3"/>
    <property type="match status" value="1"/>
</dbReference>
<dbReference type="CDD" id="cd00082">
    <property type="entry name" value="HisKA"/>
    <property type="match status" value="1"/>
</dbReference>
<protein>
    <recommendedName>
        <fullName evidence="2">histidine kinase</fullName>
        <ecNumber evidence="2">2.7.13.3</ecNumber>
    </recommendedName>
</protein>
<evidence type="ECO:0000256" key="6">
    <source>
        <dbReference type="ARBA" id="ARBA00022777"/>
    </source>
</evidence>
<sequence length="775" mass="86111">MLFALVARMQLIVTPPLKSSPRLLWLGVILTLTALLAALAGLYSVVYRDWVDEQRDSLVQELLWLEQSLRLHLEGHQQTVESMTPDLQGGAAGQQRFVAAASLLRRESREIAEVQWVDGRGRVLLDGSGMANGGQQLEGGSYDALWRAERLKRPVFGTPYRAADGKYRFDLAVPVLVHGRYQGGVRIVYDMAALLHHQVPWWIASQYHISVVDLDGKALASKFEQTPPQNTLFHQISFDPPGYGLSLRAVSYRAGVGLALPVLSSFIGLLTLALLYSLWRIRGHVRERAQAEKALQHEMILRQAIENSMKSGLLALDLRGQIVHVNRAFCELTGLDSAELVGQSPPYSFWPQEEGALLQAAMQAVLGGELPEHGFELPFCHRDGERFEVRFYATPLRGNDGRHTGWVASLYDITELKKKRLALNYSHQRFLSVLNGLDVGLCVTDGASSQLLYANPAFAEMWAQFEPAGLYCPMLPGLAGAAPADRVSLEFSPDHDEHWFQLQYRKISWVNEEEAWLAMLVDVTEQRQRDERARTQDERFQTTSRLIAMGEMASSLAHELNQPLTAISTYAAGVSRRLPEAVQQQHGVLEAIQAIVQQARRAGQIVNSIRAFVKKHAPQLENADPDLAVSRAHALALPLAEKYGAQLLWEPGGKPVTVQMDPVLIEQVLLNLIKNAVEAMREADVRRPLVAIRTEAGERFWRVEVSDSGPGLAQEVKDNLFTPFYSTKPDGMGIGLNICRSIVEFHHGEFGVSDTLAGGCVFWFTLPLSGHNGAQ</sequence>
<evidence type="ECO:0000259" key="10">
    <source>
        <dbReference type="PROSITE" id="PS50109"/>
    </source>
</evidence>
<reference evidence="13 14" key="1">
    <citation type="submission" date="2018-10" db="EMBL/GenBank/DDBJ databases">
        <title>Genomic Encyclopedia of Type Strains, Phase IV (KMG-IV): sequencing the most valuable type-strain genomes for metagenomic binning, comparative biology and taxonomic classification.</title>
        <authorList>
            <person name="Goeker M."/>
        </authorList>
    </citation>
    <scope>NUCLEOTIDE SEQUENCE [LARGE SCALE GENOMIC DNA]</scope>
    <source>
        <strain evidence="13 14">DSM 3303</strain>
    </source>
</reference>
<keyword evidence="9" id="KW-1133">Transmembrane helix</keyword>
<evidence type="ECO:0000256" key="1">
    <source>
        <dbReference type="ARBA" id="ARBA00000085"/>
    </source>
</evidence>
<dbReference type="InterPro" id="IPR000700">
    <property type="entry name" value="PAS-assoc_C"/>
</dbReference>
<organism evidence="13 14">
    <name type="scientific">Vogesella indigofera</name>
    <name type="common">Pseudomonas indigofera</name>
    <dbReference type="NCBI Taxonomy" id="45465"/>
    <lineage>
        <taxon>Bacteria</taxon>
        <taxon>Pseudomonadati</taxon>
        <taxon>Pseudomonadota</taxon>
        <taxon>Betaproteobacteria</taxon>
        <taxon>Neisseriales</taxon>
        <taxon>Chromobacteriaceae</taxon>
        <taxon>Vogesella</taxon>
    </lineage>
</organism>
<evidence type="ECO:0000256" key="4">
    <source>
        <dbReference type="ARBA" id="ARBA00022679"/>
    </source>
</evidence>
<dbReference type="Gene3D" id="1.10.287.130">
    <property type="match status" value="1"/>
</dbReference>
<keyword evidence="7" id="KW-0067">ATP-binding</keyword>
<evidence type="ECO:0000256" key="9">
    <source>
        <dbReference type="SAM" id="Phobius"/>
    </source>
</evidence>
<dbReference type="AlphaFoldDB" id="A0A495B3P2"/>
<evidence type="ECO:0000256" key="2">
    <source>
        <dbReference type="ARBA" id="ARBA00012438"/>
    </source>
</evidence>